<dbReference type="EMBL" id="GBRH01246448">
    <property type="protein sequence ID" value="JAD51447.1"/>
    <property type="molecule type" value="Transcribed_RNA"/>
</dbReference>
<reference evidence="1" key="2">
    <citation type="journal article" date="2015" name="Data Brief">
        <title>Shoot transcriptome of the giant reed, Arundo donax.</title>
        <authorList>
            <person name="Barrero R.A."/>
            <person name="Guerrero F.D."/>
            <person name="Moolhuijzen P."/>
            <person name="Goolsby J.A."/>
            <person name="Tidwell J."/>
            <person name="Bellgard S.E."/>
            <person name="Bellgard M.I."/>
        </authorList>
    </citation>
    <scope>NUCLEOTIDE SEQUENCE</scope>
    <source>
        <tissue evidence="1">Shoot tissue taken approximately 20 cm above the soil surface</tissue>
    </source>
</reference>
<name>A0A0A9AWH2_ARUDO</name>
<organism evidence="1">
    <name type="scientific">Arundo donax</name>
    <name type="common">Giant reed</name>
    <name type="synonym">Donax arundinaceus</name>
    <dbReference type="NCBI Taxonomy" id="35708"/>
    <lineage>
        <taxon>Eukaryota</taxon>
        <taxon>Viridiplantae</taxon>
        <taxon>Streptophyta</taxon>
        <taxon>Embryophyta</taxon>
        <taxon>Tracheophyta</taxon>
        <taxon>Spermatophyta</taxon>
        <taxon>Magnoliopsida</taxon>
        <taxon>Liliopsida</taxon>
        <taxon>Poales</taxon>
        <taxon>Poaceae</taxon>
        <taxon>PACMAD clade</taxon>
        <taxon>Arundinoideae</taxon>
        <taxon>Arundineae</taxon>
        <taxon>Arundo</taxon>
    </lineage>
</organism>
<protein>
    <submittedName>
        <fullName evidence="1">Uncharacterized protein</fullName>
    </submittedName>
</protein>
<sequence>MIVCGREGFLFPSLCHSSFISFIVKWWFSFFITDYKCQVDIFLAVVMCSFPHIVI</sequence>
<reference evidence="1" key="1">
    <citation type="submission" date="2014-09" db="EMBL/GenBank/DDBJ databases">
        <authorList>
            <person name="Magalhaes I.L.F."/>
            <person name="Oliveira U."/>
            <person name="Santos F.R."/>
            <person name="Vidigal T.H.D.A."/>
            <person name="Brescovit A.D."/>
            <person name="Santos A.J."/>
        </authorList>
    </citation>
    <scope>NUCLEOTIDE SEQUENCE</scope>
    <source>
        <tissue evidence="1">Shoot tissue taken approximately 20 cm above the soil surface</tissue>
    </source>
</reference>
<proteinExistence type="predicted"/>
<accession>A0A0A9AWH2</accession>
<evidence type="ECO:0000313" key="1">
    <source>
        <dbReference type="EMBL" id="JAD51447.1"/>
    </source>
</evidence>
<dbReference type="AlphaFoldDB" id="A0A0A9AWH2"/>